<evidence type="ECO:0000313" key="9">
    <source>
        <dbReference type="EMBL" id="VDK63423.1"/>
    </source>
</evidence>
<reference evidence="9 10" key="2">
    <citation type="submission" date="2018-08" db="EMBL/GenBank/DDBJ databases">
        <authorList>
            <person name="Laetsch R D."/>
            <person name="Stevens L."/>
            <person name="Kumar S."/>
            <person name="Blaxter L. M."/>
        </authorList>
    </citation>
    <scope>NUCLEOTIDE SEQUENCE [LARGE SCALE GENOMIC DNA]</scope>
</reference>
<dbReference type="AlphaFoldDB" id="A0A182DZG7"/>
<evidence type="ECO:0000256" key="2">
    <source>
        <dbReference type="ARBA" id="ARBA00022473"/>
    </source>
</evidence>
<dbReference type="PROSITE" id="PS00027">
    <property type="entry name" value="HOMEOBOX_1"/>
    <property type="match status" value="1"/>
</dbReference>
<evidence type="ECO:0000256" key="7">
    <source>
        <dbReference type="RuleBase" id="RU000682"/>
    </source>
</evidence>
<dbReference type="InterPro" id="IPR020479">
    <property type="entry name" value="HD_metazoa"/>
</dbReference>
<evidence type="ECO:0000256" key="4">
    <source>
        <dbReference type="ARBA" id="ARBA00023155"/>
    </source>
</evidence>
<dbReference type="PRINTS" id="PR00024">
    <property type="entry name" value="HOMEOBOX"/>
</dbReference>
<dbReference type="GO" id="GO:0005634">
    <property type="term" value="C:nucleus"/>
    <property type="evidence" value="ECO:0007669"/>
    <property type="project" value="UniProtKB-SubCell"/>
</dbReference>
<dbReference type="PANTHER" id="PTHR45921:SF6">
    <property type="entry name" value="C15"/>
    <property type="match status" value="1"/>
</dbReference>
<reference evidence="11" key="1">
    <citation type="submission" date="2016-06" db="UniProtKB">
        <authorList>
            <consortium name="WormBaseParasite"/>
        </authorList>
    </citation>
    <scope>IDENTIFICATION</scope>
</reference>
<evidence type="ECO:0000259" key="8">
    <source>
        <dbReference type="PROSITE" id="PS50071"/>
    </source>
</evidence>
<evidence type="ECO:0000256" key="5">
    <source>
        <dbReference type="ARBA" id="ARBA00023242"/>
    </source>
</evidence>
<keyword evidence="10" id="KW-1185">Reference proteome</keyword>
<evidence type="ECO:0000256" key="6">
    <source>
        <dbReference type="PROSITE-ProRule" id="PRU00108"/>
    </source>
</evidence>
<feature type="domain" description="Homeobox" evidence="8">
    <location>
        <begin position="138"/>
        <end position="196"/>
    </location>
</feature>
<proteinExistence type="predicted"/>
<dbReference type="GO" id="GO:0048513">
    <property type="term" value="P:animal organ development"/>
    <property type="evidence" value="ECO:0007669"/>
    <property type="project" value="TreeGrafter"/>
</dbReference>
<evidence type="ECO:0000256" key="1">
    <source>
        <dbReference type="ARBA" id="ARBA00004123"/>
    </source>
</evidence>
<dbReference type="STRING" id="42157.A0A182DZG7"/>
<gene>
    <name evidence="9" type="ORF">NOO_LOCUS1080</name>
</gene>
<name>A0A182DZG7_ONCOC</name>
<keyword evidence="3 6" id="KW-0238">DNA-binding</keyword>
<comment type="subcellular location">
    <subcellularLocation>
        <location evidence="1 6 7">Nucleus</location>
    </subcellularLocation>
</comment>
<dbReference type="EMBL" id="UYRW01000126">
    <property type="protein sequence ID" value="VDK63423.1"/>
    <property type="molecule type" value="Genomic_DNA"/>
</dbReference>
<keyword evidence="2" id="KW-0217">Developmental protein</keyword>
<dbReference type="InterPro" id="IPR042247">
    <property type="entry name" value="TLX1/2/3"/>
</dbReference>
<dbReference type="GO" id="GO:0000978">
    <property type="term" value="F:RNA polymerase II cis-regulatory region sequence-specific DNA binding"/>
    <property type="evidence" value="ECO:0007669"/>
    <property type="project" value="TreeGrafter"/>
</dbReference>
<keyword evidence="5 6" id="KW-0539">Nucleus</keyword>
<organism evidence="11">
    <name type="scientific">Onchocerca ochengi</name>
    <name type="common">Filarial nematode worm</name>
    <dbReference type="NCBI Taxonomy" id="42157"/>
    <lineage>
        <taxon>Eukaryota</taxon>
        <taxon>Metazoa</taxon>
        <taxon>Ecdysozoa</taxon>
        <taxon>Nematoda</taxon>
        <taxon>Chromadorea</taxon>
        <taxon>Rhabditida</taxon>
        <taxon>Spirurina</taxon>
        <taxon>Spiruromorpha</taxon>
        <taxon>Filarioidea</taxon>
        <taxon>Onchocercidae</taxon>
        <taxon>Onchocerca</taxon>
    </lineage>
</organism>
<dbReference type="GO" id="GO:0000981">
    <property type="term" value="F:DNA-binding transcription factor activity, RNA polymerase II-specific"/>
    <property type="evidence" value="ECO:0007669"/>
    <property type="project" value="InterPro"/>
</dbReference>
<dbReference type="Pfam" id="PF00046">
    <property type="entry name" value="Homeodomain"/>
    <property type="match status" value="1"/>
</dbReference>
<dbReference type="PANTHER" id="PTHR45921">
    <property type="entry name" value="IP01054P"/>
    <property type="match status" value="1"/>
</dbReference>
<keyword evidence="4 6" id="KW-0371">Homeobox</keyword>
<dbReference type="FunFam" id="1.10.10.60:FF:000040">
    <property type="entry name" value="T-cell leukemia homeobox protein 3"/>
    <property type="match status" value="1"/>
</dbReference>
<dbReference type="SMART" id="SM00389">
    <property type="entry name" value="HOX"/>
    <property type="match status" value="1"/>
</dbReference>
<evidence type="ECO:0000313" key="10">
    <source>
        <dbReference type="Proteomes" id="UP000271087"/>
    </source>
</evidence>
<dbReference type="InterPro" id="IPR017970">
    <property type="entry name" value="Homeobox_CS"/>
</dbReference>
<protein>
    <submittedName>
        <fullName evidence="11">Homeobox domain-containing protein</fullName>
    </submittedName>
</protein>
<dbReference type="PROSITE" id="PS50071">
    <property type="entry name" value="HOMEOBOX_2"/>
    <property type="match status" value="1"/>
</dbReference>
<evidence type="ECO:0000256" key="3">
    <source>
        <dbReference type="ARBA" id="ARBA00023125"/>
    </source>
</evidence>
<dbReference type="Gene3D" id="1.10.10.60">
    <property type="entry name" value="Homeodomain-like"/>
    <property type="match status" value="1"/>
</dbReference>
<dbReference type="CDD" id="cd00086">
    <property type="entry name" value="homeodomain"/>
    <property type="match status" value="1"/>
</dbReference>
<accession>A0A182DZG7</accession>
<dbReference type="InterPro" id="IPR009057">
    <property type="entry name" value="Homeodomain-like_sf"/>
</dbReference>
<dbReference type="Proteomes" id="UP000271087">
    <property type="component" value="Unassembled WGS sequence"/>
</dbReference>
<evidence type="ECO:0000313" key="11">
    <source>
        <dbReference type="WBParaSite" id="nOo.2.0.1.t01080-RA"/>
    </source>
</evidence>
<dbReference type="OrthoDB" id="6159439at2759"/>
<sequence length="196" mass="22638">MSIDTVSINKLPFAIQTILGDDDEQNKIFEWKRSISESNLSRKSNDKDCLPRYLHINSIVPHHLPHQSIMATFDITSVLPLTNHYKNSSPFPTLITSSGSAAIDCTESYSTKPQKTNRRNTFMVPRRIGHSYQSRIPAGHKKPRTSFTRKQIASLESKFLAQKYLANTERVNLANQLEMSNMQVKTWFQNRRTKWR</sequence>
<dbReference type="SUPFAM" id="SSF46689">
    <property type="entry name" value="Homeodomain-like"/>
    <property type="match status" value="1"/>
</dbReference>
<dbReference type="InterPro" id="IPR001356">
    <property type="entry name" value="HD"/>
</dbReference>
<dbReference type="WBParaSite" id="nOo.2.0.1.t01080-RA">
    <property type="protein sequence ID" value="nOo.2.0.1.t01080-RA"/>
    <property type="gene ID" value="nOo.2.0.1.g01080"/>
</dbReference>